<keyword evidence="1" id="KW-1133">Transmembrane helix</keyword>
<dbReference type="KEGG" id="ptq:P700755_003650"/>
<dbReference type="STRING" id="313595.P700755_003650"/>
<keyword evidence="3" id="KW-1185">Reference proteome</keyword>
<evidence type="ECO:0000313" key="2">
    <source>
        <dbReference type="EMBL" id="AFU70242.1"/>
    </source>
</evidence>
<dbReference type="EMBL" id="CP003879">
    <property type="protein sequence ID" value="AFU70242.1"/>
    <property type="molecule type" value="Genomic_DNA"/>
</dbReference>
<dbReference type="HOGENOM" id="CLU_216437_0_0_10"/>
<dbReference type="AlphaFoldDB" id="K4II53"/>
<name>K4II53_PSYTT</name>
<reference evidence="2" key="2">
    <citation type="submission" date="2012-09" db="EMBL/GenBank/DDBJ databases">
        <title>The complete sequence of Psychroflexus torquis an extreme psychrophile from sea-ice that is stimulated by light.</title>
        <authorList>
            <person name="Feng S."/>
            <person name="Powell S.M."/>
            <person name="Bowman J.P."/>
        </authorList>
    </citation>
    <scope>NUCLEOTIDE SEQUENCE [LARGE SCALE GENOMIC DNA]</scope>
    <source>
        <strain evidence="2">ATCC 700755</strain>
    </source>
</reference>
<evidence type="ECO:0000256" key="1">
    <source>
        <dbReference type="SAM" id="Phobius"/>
    </source>
</evidence>
<protein>
    <submittedName>
        <fullName evidence="2">Uncharacterized protein</fullName>
    </submittedName>
</protein>
<keyword evidence="1" id="KW-0812">Transmembrane</keyword>
<proteinExistence type="predicted"/>
<dbReference type="Proteomes" id="UP000008514">
    <property type="component" value="Chromosome"/>
</dbReference>
<accession>K4II53</accession>
<evidence type="ECO:0000313" key="3">
    <source>
        <dbReference type="Proteomes" id="UP000008514"/>
    </source>
</evidence>
<feature type="transmembrane region" description="Helical" evidence="1">
    <location>
        <begin position="7"/>
        <end position="40"/>
    </location>
</feature>
<organism evidence="2 3">
    <name type="scientific">Psychroflexus torquis (strain ATCC 700755 / CIP 106069 / ACAM 623)</name>
    <dbReference type="NCBI Taxonomy" id="313595"/>
    <lineage>
        <taxon>Bacteria</taxon>
        <taxon>Pseudomonadati</taxon>
        <taxon>Bacteroidota</taxon>
        <taxon>Flavobacteriia</taxon>
        <taxon>Flavobacteriales</taxon>
        <taxon>Flavobacteriaceae</taxon>
        <taxon>Psychroflexus</taxon>
    </lineage>
</organism>
<reference evidence="2" key="1">
    <citation type="submission" date="2006-03" db="EMBL/GenBank/DDBJ databases">
        <authorList>
            <person name="Bowman J."/>
            <person name="Ferriera S."/>
            <person name="Johnson J."/>
            <person name="Kravitz S."/>
            <person name="Halpern A."/>
            <person name="Remington K."/>
            <person name="Beeson K."/>
            <person name="Tran B."/>
            <person name="Rogers Y.-H."/>
            <person name="Friedman R."/>
            <person name="Venter J.C."/>
        </authorList>
    </citation>
    <scope>NUCLEOTIDE SEQUENCE [LARGE SCALE GENOMIC DNA]</scope>
    <source>
        <strain evidence="2">ATCC 700755</strain>
    </source>
</reference>
<sequence>MKITKTTWIYVIAAIITLYGIITRQFVFLLLSFPLGLFYYIKDNNKKN</sequence>
<keyword evidence="1" id="KW-0472">Membrane</keyword>
<gene>
    <name evidence="2" type="ordered locus">P700755_003650</name>
</gene>